<dbReference type="PROSITE" id="PS50112">
    <property type="entry name" value="PAS"/>
    <property type="match status" value="2"/>
</dbReference>
<dbReference type="SUPFAM" id="SSF55781">
    <property type="entry name" value="GAF domain-like"/>
    <property type="match status" value="2"/>
</dbReference>
<evidence type="ECO:0000256" key="13">
    <source>
        <dbReference type="ARBA" id="ARBA00022840"/>
    </source>
</evidence>
<dbReference type="EMBL" id="JBEPMM010000001">
    <property type="protein sequence ID" value="MET3690854.1"/>
    <property type="molecule type" value="Genomic_DNA"/>
</dbReference>
<dbReference type="Pfam" id="PF07536">
    <property type="entry name" value="HWE_HK"/>
    <property type="match status" value="1"/>
</dbReference>
<comment type="caution">
    <text evidence="19">The sequence shown here is derived from an EMBL/GenBank/DDBJ whole genome shotgun (WGS) entry which is preliminary data.</text>
</comment>
<dbReference type="Gene3D" id="3.30.450.40">
    <property type="match status" value="2"/>
</dbReference>
<keyword evidence="16" id="KW-0675">Receptor</keyword>
<dbReference type="SMART" id="SM00091">
    <property type="entry name" value="PAS"/>
    <property type="match status" value="3"/>
</dbReference>
<comment type="catalytic activity">
    <reaction evidence="1">
        <text>ATP + protein L-histidine = ADP + protein N-phospho-L-histidine.</text>
        <dbReference type="EC" id="2.7.13.3"/>
    </reaction>
</comment>
<evidence type="ECO:0000256" key="15">
    <source>
        <dbReference type="ARBA" id="ARBA00023026"/>
    </source>
</evidence>
<dbReference type="PANTHER" id="PTHR41523">
    <property type="entry name" value="TWO-COMPONENT SYSTEM SENSOR PROTEIN"/>
    <property type="match status" value="1"/>
</dbReference>
<gene>
    <name evidence="19" type="ORF">ABID43_000373</name>
</gene>
<dbReference type="SMART" id="SM00911">
    <property type="entry name" value="HWE_HK"/>
    <property type="match status" value="1"/>
</dbReference>
<evidence type="ECO:0000256" key="7">
    <source>
        <dbReference type="ARBA" id="ARBA00022630"/>
    </source>
</evidence>
<evidence type="ECO:0000256" key="14">
    <source>
        <dbReference type="ARBA" id="ARBA00022991"/>
    </source>
</evidence>
<evidence type="ECO:0000256" key="4">
    <source>
        <dbReference type="ARBA" id="ARBA00022543"/>
    </source>
</evidence>
<organism evidence="19 20">
    <name type="scientific">Methylobacterium goesingense</name>
    <dbReference type="NCBI Taxonomy" id="243690"/>
    <lineage>
        <taxon>Bacteria</taxon>
        <taxon>Pseudomonadati</taxon>
        <taxon>Pseudomonadota</taxon>
        <taxon>Alphaproteobacteria</taxon>
        <taxon>Hyphomicrobiales</taxon>
        <taxon>Methylobacteriaceae</taxon>
        <taxon>Methylobacterium</taxon>
    </lineage>
</organism>
<dbReference type="Pfam" id="PF08447">
    <property type="entry name" value="PAS_3"/>
    <property type="match status" value="1"/>
</dbReference>
<keyword evidence="4" id="KW-0600">Photoreceptor protein</keyword>
<keyword evidence="8" id="KW-0288">FMN</keyword>
<proteinExistence type="predicted"/>
<keyword evidence="7" id="KW-0285">Flavoprotein</keyword>
<evidence type="ECO:0000259" key="17">
    <source>
        <dbReference type="PROSITE" id="PS50112"/>
    </source>
</evidence>
<keyword evidence="20" id="KW-1185">Reference proteome</keyword>
<evidence type="ECO:0000256" key="2">
    <source>
        <dbReference type="ARBA" id="ARBA00012438"/>
    </source>
</evidence>
<dbReference type="Gene3D" id="2.10.70.100">
    <property type="match status" value="1"/>
</dbReference>
<dbReference type="NCBIfam" id="TIGR00229">
    <property type="entry name" value="sensory_box"/>
    <property type="match status" value="3"/>
</dbReference>
<evidence type="ECO:0000256" key="16">
    <source>
        <dbReference type="ARBA" id="ARBA00023170"/>
    </source>
</evidence>
<keyword evidence="13" id="KW-0067">ATP-binding</keyword>
<dbReference type="InterPro" id="IPR035965">
    <property type="entry name" value="PAS-like_dom_sf"/>
</dbReference>
<dbReference type="EC" id="2.7.13.3" evidence="2"/>
<feature type="domain" description="PAC" evidence="18">
    <location>
        <begin position="375"/>
        <end position="426"/>
    </location>
</feature>
<evidence type="ECO:0000313" key="20">
    <source>
        <dbReference type="Proteomes" id="UP001549145"/>
    </source>
</evidence>
<feature type="domain" description="PAS" evidence="17">
    <location>
        <begin position="168"/>
        <end position="215"/>
    </location>
</feature>
<evidence type="ECO:0000313" key="19">
    <source>
        <dbReference type="EMBL" id="MET3690854.1"/>
    </source>
</evidence>
<dbReference type="InterPro" id="IPR013655">
    <property type="entry name" value="PAS_fold_3"/>
</dbReference>
<evidence type="ECO:0000256" key="6">
    <source>
        <dbReference type="ARBA" id="ARBA00022606"/>
    </source>
</evidence>
<evidence type="ECO:0000256" key="5">
    <source>
        <dbReference type="ARBA" id="ARBA00022553"/>
    </source>
</evidence>
<sequence length="916" mass="100918">MSTIGDEIDPRRAVLARYGILDTAPEAAFDDVVRLAAMLLEMPVSLVSLVDVDRQWFKARIGFGRSETTLSESICAHAIQGDDLFVIRDTTQDARTADNPLVTGEPHVRFYAGMPLRTPEGEAIGTLCVLDTRPRDLTPVQAFTLRTLARQVMTELDLRRALKERQESDRRNAAIIESAIDYGIIAMDLAGLITSWNVGAERLLGWAEAEIVGRSADLFFIEADRASGILEREMSTARAMGRANDERWHQRKDGTRFWAQGEMMPLRDGSEAHIGYLKILRDRTVQHRAEEALEKQTALLQTVTDHLSESVFRLTRDDIITFSNPAAEAMLGWGEGELIGQNLHDVAHHHHADGRPFPSSDCEVVRSLRTGEPLRERATTFFRRDGTPIDVITTNAPIIEAGIVQGAVLTVADVTESKAASARLRRSEERLGLALGASGMIGTWDWDLRENVVYADANFARIYTVDPERAALGAPLADYTRNFHPDDVAMFQAELDRLFAGAEEFACEYRIVQPDGSHRWVIARGRLVRAPDGTPLRFPGASVDITERKRSEERQAALVELGERLGALHDPTEMAYAGAEIAGRTLGLTRAAYGTLDKTGRYLDIARDWTLPGVTSIAGRHRYADYGSYLPELRQGRAVIVDDVEADPRTAPQARGFRALDVRTVINLPLMERGHLVAVLCLHDAKRRNWTPDILDFVRNVVDRTRAAVARLRAEEQQELLNRELSHRMKNLLAMVQSIATQTMRSAVDVDTAKEVLAGRLIALGQAHDLLMGGALGSTLIGPVVRGALKLHEDRSGRFHLDGPDLEIGAKPALSLALMLHELATNAAKYGALSREDGHVVIRWSVRPDADEAHLVFSWREVGGPPVIKPARKGFGSRFIERGLAGQVGGTIALAFPPDGVTCTIAAPLAAFQSDT</sequence>
<dbReference type="PROSITE" id="PS50113">
    <property type="entry name" value="PAC"/>
    <property type="match status" value="3"/>
</dbReference>
<evidence type="ECO:0000256" key="12">
    <source>
        <dbReference type="ARBA" id="ARBA00022777"/>
    </source>
</evidence>
<reference evidence="19 20" key="1">
    <citation type="submission" date="2024-06" db="EMBL/GenBank/DDBJ databases">
        <title>Genomic Encyclopedia of Type Strains, Phase IV (KMG-IV): sequencing the most valuable type-strain genomes for metagenomic binning, comparative biology and taxonomic classification.</title>
        <authorList>
            <person name="Goeker M."/>
        </authorList>
    </citation>
    <scope>NUCLEOTIDE SEQUENCE [LARGE SCALE GENOMIC DNA]</scope>
    <source>
        <strain evidence="19 20">DSM 21331</strain>
    </source>
</reference>
<dbReference type="CDD" id="cd00130">
    <property type="entry name" value="PAS"/>
    <property type="match status" value="3"/>
</dbReference>
<dbReference type="InterPro" id="IPR013767">
    <property type="entry name" value="PAS_fold"/>
</dbReference>
<dbReference type="SMART" id="SM00065">
    <property type="entry name" value="GAF"/>
    <property type="match status" value="2"/>
</dbReference>
<dbReference type="InterPro" id="IPR036890">
    <property type="entry name" value="HATPase_C_sf"/>
</dbReference>
<feature type="domain" description="PAC" evidence="18">
    <location>
        <begin position="243"/>
        <end position="295"/>
    </location>
</feature>
<dbReference type="Pfam" id="PF01590">
    <property type="entry name" value="GAF"/>
    <property type="match status" value="2"/>
</dbReference>
<evidence type="ECO:0000256" key="8">
    <source>
        <dbReference type="ARBA" id="ARBA00022643"/>
    </source>
</evidence>
<evidence type="ECO:0000256" key="3">
    <source>
        <dbReference type="ARBA" id="ARBA00021740"/>
    </source>
</evidence>
<evidence type="ECO:0000259" key="18">
    <source>
        <dbReference type="PROSITE" id="PS50113"/>
    </source>
</evidence>
<keyword evidence="15" id="KW-0843">Virulence</keyword>
<dbReference type="InterPro" id="IPR029016">
    <property type="entry name" value="GAF-like_dom_sf"/>
</dbReference>
<keyword evidence="10" id="KW-0677">Repeat</keyword>
<keyword evidence="5" id="KW-0597">Phosphoprotein</keyword>
<dbReference type="InterPro" id="IPR000014">
    <property type="entry name" value="PAS"/>
</dbReference>
<keyword evidence="14" id="KW-0157">Chromophore</keyword>
<dbReference type="Proteomes" id="UP001549145">
    <property type="component" value="Unassembled WGS sequence"/>
</dbReference>
<dbReference type="InterPro" id="IPR001610">
    <property type="entry name" value="PAC"/>
</dbReference>
<keyword evidence="9" id="KW-0808">Transferase</keyword>
<evidence type="ECO:0000256" key="10">
    <source>
        <dbReference type="ARBA" id="ARBA00022737"/>
    </source>
</evidence>
<feature type="domain" description="PAC" evidence="18">
    <location>
        <begin position="505"/>
        <end position="557"/>
    </location>
</feature>
<name>A0ABV2KZN6_9HYPH</name>
<dbReference type="InterPro" id="IPR011102">
    <property type="entry name" value="Sig_transdc_His_kinase_HWE"/>
</dbReference>
<keyword evidence="6" id="KW-0716">Sensory transduction</keyword>
<dbReference type="PANTHER" id="PTHR41523:SF7">
    <property type="entry name" value="HISTIDINE KINASE"/>
    <property type="match status" value="1"/>
</dbReference>
<feature type="domain" description="PAS" evidence="17">
    <location>
        <begin position="296"/>
        <end position="348"/>
    </location>
</feature>
<protein>
    <recommendedName>
        <fullName evidence="3">Blue-light-activated histidine kinase</fullName>
        <ecNumber evidence="2">2.7.13.3</ecNumber>
    </recommendedName>
</protein>
<dbReference type="Gene3D" id="3.30.450.20">
    <property type="entry name" value="PAS domain"/>
    <property type="match status" value="3"/>
</dbReference>
<dbReference type="Pfam" id="PF00989">
    <property type="entry name" value="PAS"/>
    <property type="match status" value="2"/>
</dbReference>
<dbReference type="RefSeq" id="WP_238275499.1">
    <property type="nucleotide sequence ID" value="NZ_BPQL01000007.1"/>
</dbReference>
<evidence type="ECO:0000256" key="1">
    <source>
        <dbReference type="ARBA" id="ARBA00000085"/>
    </source>
</evidence>
<keyword evidence="12" id="KW-0418">Kinase</keyword>
<accession>A0ABV2KZN6</accession>
<evidence type="ECO:0000256" key="9">
    <source>
        <dbReference type="ARBA" id="ARBA00022679"/>
    </source>
</evidence>
<dbReference type="InterPro" id="IPR000700">
    <property type="entry name" value="PAS-assoc_C"/>
</dbReference>
<keyword evidence="11" id="KW-0547">Nucleotide-binding</keyword>
<dbReference type="SUPFAM" id="SSF55785">
    <property type="entry name" value="PYP-like sensor domain (PAS domain)"/>
    <property type="match status" value="3"/>
</dbReference>
<dbReference type="InterPro" id="IPR003018">
    <property type="entry name" value="GAF"/>
</dbReference>
<dbReference type="Gene3D" id="3.30.565.10">
    <property type="entry name" value="Histidine kinase-like ATPase, C-terminal domain"/>
    <property type="match status" value="1"/>
</dbReference>
<dbReference type="SMART" id="SM00086">
    <property type="entry name" value="PAC"/>
    <property type="match status" value="3"/>
</dbReference>
<evidence type="ECO:0000256" key="11">
    <source>
        <dbReference type="ARBA" id="ARBA00022741"/>
    </source>
</evidence>